<dbReference type="EMBL" id="JAQQWI010000007">
    <property type="protein sequence ID" value="KAK8027729.1"/>
    <property type="molecule type" value="Genomic_DNA"/>
</dbReference>
<organism evidence="2 3">
    <name type="scientific">Apiospora marii</name>
    <dbReference type="NCBI Taxonomy" id="335849"/>
    <lineage>
        <taxon>Eukaryota</taxon>
        <taxon>Fungi</taxon>
        <taxon>Dikarya</taxon>
        <taxon>Ascomycota</taxon>
        <taxon>Pezizomycotina</taxon>
        <taxon>Sordariomycetes</taxon>
        <taxon>Xylariomycetidae</taxon>
        <taxon>Amphisphaeriales</taxon>
        <taxon>Apiosporaceae</taxon>
        <taxon>Apiospora</taxon>
    </lineage>
</organism>
<evidence type="ECO:0000313" key="3">
    <source>
        <dbReference type="Proteomes" id="UP001396898"/>
    </source>
</evidence>
<accession>A0ABR1S7A1</accession>
<comment type="caution">
    <text evidence="2">The sequence shown here is derived from an EMBL/GenBank/DDBJ whole genome shotgun (WGS) entry which is preliminary data.</text>
</comment>
<dbReference type="InterPro" id="IPR002818">
    <property type="entry name" value="DJ-1/PfpI"/>
</dbReference>
<dbReference type="Pfam" id="PF01965">
    <property type="entry name" value="DJ-1_PfpI"/>
    <property type="match status" value="1"/>
</dbReference>
<keyword evidence="3" id="KW-1185">Reference proteome</keyword>
<dbReference type="PANTHER" id="PTHR43130">
    <property type="entry name" value="ARAC-FAMILY TRANSCRIPTIONAL REGULATOR"/>
    <property type="match status" value="1"/>
</dbReference>
<dbReference type="Gene3D" id="3.40.50.880">
    <property type="match status" value="1"/>
</dbReference>
<dbReference type="InterPro" id="IPR052158">
    <property type="entry name" value="INH-QAR"/>
</dbReference>
<feature type="domain" description="DJ-1/PfpI" evidence="1">
    <location>
        <begin position="61"/>
        <end position="197"/>
    </location>
</feature>
<protein>
    <recommendedName>
        <fullName evidence="1">DJ-1/PfpI domain-containing protein</fullName>
    </recommendedName>
</protein>
<dbReference type="InterPro" id="IPR029062">
    <property type="entry name" value="Class_I_gatase-like"/>
</dbReference>
<name>A0ABR1S7A1_9PEZI</name>
<proteinExistence type="predicted"/>
<gene>
    <name evidence="2" type="ORF">PG991_004785</name>
</gene>
<dbReference type="PANTHER" id="PTHR43130:SF7">
    <property type="entry name" value="DJ-1_PFPI DOMAIN-CONTAINING PROTEIN"/>
    <property type="match status" value="1"/>
</dbReference>
<evidence type="ECO:0000259" key="1">
    <source>
        <dbReference type="Pfam" id="PF01965"/>
    </source>
</evidence>
<dbReference type="SUPFAM" id="SSF52317">
    <property type="entry name" value="Class I glutamine amidotransferase-like"/>
    <property type="match status" value="1"/>
</dbReference>
<evidence type="ECO:0000313" key="2">
    <source>
        <dbReference type="EMBL" id="KAK8027729.1"/>
    </source>
</evidence>
<sequence>MPSSIDLSNPNRRIEVGVLLMNGMTEILDVAPIDLLNGMTKSLIDNVSPDFLPAGVTDKALDIGFHWVSESGKGTNRLTSGMSIVPTDSFATCPPLDIVLMGAVLEMGYQPTEAELAFVRKAHEDCAAFLTICGGMMVPLQAGILKGLTCTAPQIMLPKLRQEAPDTNWVEKRWARDGKVWTSGVLLNGQDLMVAFVREYWGGKGSLGEALIQMGCWPQRSVNYDE</sequence>
<dbReference type="Proteomes" id="UP001396898">
    <property type="component" value="Unassembled WGS sequence"/>
</dbReference>
<reference evidence="2 3" key="1">
    <citation type="submission" date="2023-01" db="EMBL/GenBank/DDBJ databases">
        <title>Analysis of 21 Apiospora genomes using comparative genomics revels a genus with tremendous synthesis potential of carbohydrate active enzymes and secondary metabolites.</title>
        <authorList>
            <person name="Sorensen T."/>
        </authorList>
    </citation>
    <scope>NUCLEOTIDE SEQUENCE [LARGE SCALE GENOMIC DNA]</scope>
    <source>
        <strain evidence="2 3">CBS 20057</strain>
    </source>
</reference>